<comment type="cofactor">
    <cofactor evidence="1">
        <name>[3Fe-4S] cluster</name>
        <dbReference type="ChEBI" id="CHEBI:21137"/>
    </cofactor>
</comment>
<evidence type="ECO:0000313" key="9">
    <source>
        <dbReference type="EMBL" id="TVZ02520.1"/>
    </source>
</evidence>
<evidence type="ECO:0000256" key="3">
    <source>
        <dbReference type="ARBA" id="ARBA00022723"/>
    </source>
</evidence>
<dbReference type="GO" id="GO:0051538">
    <property type="term" value="F:3 iron, 4 sulfur cluster binding"/>
    <property type="evidence" value="ECO:0007669"/>
    <property type="project" value="UniProtKB-KW"/>
</dbReference>
<evidence type="ECO:0000256" key="5">
    <source>
        <dbReference type="ARBA" id="ARBA00023004"/>
    </source>
</evidence>
<name>A0A6P2BU60_9ACTN</name>
<keyword evidence="5 8" id="KW-0408">Iron</keyword>
<keyword evidence="10" id="KW-1185">Reference proteome</keyword>
<dbReference type="InterPro" id="IPR001080">
    <property type="entry name" value="3Fe4S_ferredoxin"/>
</dbReference>
<dbReference type="EMBL" id="RPFW01000005">
    <property type="protein sequence ID" value="TVZ02520.1"/>
    <property type="molecule type" value="Genomic_DNA"/>
</dbReference>
<dbReference type="RefSeq" id="WP_145857613.1">
    <property type="nucleotide sequence ID" value="NZ_RPFW01000005.1"/>
</dbReference>
<dbReference type="Pfam" id="PF13370">
    <property type="entry name" value="Fer4_13"/>
    <property type="match status" value="1"/>
</dbReference>
<dbReference type="Gene3D" id="3.30.70.20">
    <property type="match status" value="1"/>
</dbReference>
<evidence type="ECO:0000256" key="2">
    <source>
        <dbReference type="ARBA" id="ARBA00022448"/>
    </source>
</evidence>
<protein>
    <recommendedName>
        <fullName evidence="8">Ferredoxin</fullName>
    </recommendedName>
</protein>
<keyword evidence="4 8" id="KW-0249">Electron transport</keyword>
<evidence type="ECO:0000256" key="4">
    <source>
        <dbReference type="ARBA" id="ARBA00022982"/>
    </source>
</evidence>
<comment type="function">
    <text evidence="8">Ferredoxins are iron-sulfur proteins that transfer electrons in a wide variety of metabolic reactions.</text>
</comment>
<dbReference type="InterPro" id="IPR051269">
    <property type="entry name" value="Fe-S_cluster_ET"/>
</dbReference>
<dbReference type="GO" id="GO:0005506">
    <property type="term" value="F:iron ion binding"/>
    <property type="evidence" value="ECO:0007669"/>
    <property type="project" value="UniProtKB-UniRule"/>
</dbReference>
<reference evidence="9 10" key="1">
    <citation type="submission" date="2018-11" db="EMBL/GenBank/DDBJ databases">
        <title>Trebonia kvetii gen.nov., sp.nov., a novel acidophilic actinobacterium, and proposal of the new actinobacterial family Treboniaceae fam. nov.</title>
        <authorList>
            <person name="Rapoport D."/>
            <person name="Sagova-Mareckova M."/>
            <person name="Sedlacek I."/>
            <person name="Provaznik J."/>
            <person name="Kralova S."/>
            <person name="Pavlinic D."/>
            <person name="Benes V."/>
            <person name="Kopecky J."/>
        </authorList>
    </citation>
    <scope>NUCLEOTIDE SEQUENCE [LARGE SCALE GENOMIC DNA]</scope>
    <source>
        <strain evidence="9 10">15Tr583</strain>
    </source>
</reference>
<gene>
    <name evidence="9" type="ORF">EAS64_27425</name>
</gene>
<accession>A0A6P2BU60</accession>
<sequence>MAATAHSEIRVDRSLCMGSGQCCWYAPNTFDQDDETIAIVTDPQGDPEEAIRSAVSGCPTGALSIVENEAE</sequence>
<evidence type="ECO:0000256" key="8">
    <source>
        <dbReference type="RuleBase" id="RU368020"/>
    </source>
</evidence>
<keyword evidence="6 8" id="KW-0411">Iron-sulfur</keyword>
<dbReference type="PANTHER" id="PTHR36923:SF3">
    <property type="entry name" value="FERREDOXIN"/>
    <property type="match status" value="1"/>
</dbReference>
<keyword evidence="2 8" id="KW-0813">Transport</keyword>
<evidence type="ECO:0000256" key="7">
    <source>
        <dbReference type="ARBA" id="ARBA00023291"/>
    </source>
</evidence>
<dbReference type="Proteomes" id="UP000460272">
    <property type="component" value="Unassembled WGS sequence"/>
</dbReference>
<keyword evidence="3 8" id="KW-0479">Metal-binding</keyword>
<evidence type="ECO:0000313" key="10">
    <source>
        <dbReference type="Proteomes" id="UP000460272"/>
    </source>
</evidence>
<dbReference type="SUPFAM" id="SSF54862">
    <property type="entry name" value="4Fe-4S ferredoxins"/>
    <property type="match status" value="1"/>
</dbReference>
<dbReference type="PRINTS" id="PR00352">
    <property type="entry name" value="3FE4SFRDOXIN"/>
</dbReference>
<dbReference type="AlphaFoldDB" id="A0A6P2BU60"/>
<keyword evidence="7" id="KW-0003">3Fe-4S</keyword>
<comment type="caution">
    <text evidence="9">The sequence shown here is derived from an EMBL/GenBank/DDBJ whole genome shotgun (WGS) entry which is preliminary data.</text>
</comment>
<dbReference type="PANTHER" id="PTHR36923">
    <property type="entry name" value="FERREDOXIN"/>
    <property type="match status" value="1"/>
</dbReference>
<evidence type="ECO:0000256" key="6">
    <source>
        <dbReference type="ARBA" id="ARBA00023014"/>
    </source>
</evidence>
<dbReference type="GO" id="GO:0009055">
    <property type="term" value="F:electron transfer activity"/>
    <property type="evidence" value="ECO:0007669"/>
    <property type="project" value="UniProtKB-UniRule"/>
</dbReference>
<proteinExistence type="predicted"/>
<evidence type="ECO:0000256" key="1">
    <source>
        <dbReference type="ARBA" id="ARBA00001927"/>
    </source>
</evidence>
<dbReference type="OrthoDB" id="4741951at2"/>
<organism evidence="9 10">
    <name type="scientific">Trebonia kvetii</name>
    <dbReference type="NCBI Taxonomy" id="2480626"/>
    <lineage>
        <taxon>Bacteria</taxon>
        <taxon>Bacillati</taxon>
        <taxon>Actinomycetota</taxon>
        <taxon>Actinomycetes</taxon>
        <taxon>Streptosporangiales</taxon>
        <taxon>Treboniaceae</taxon>
        <taxon>Trebonia</taxon>
    </lineage>
</organism>